<feature type="transmembrane region" description="Helical" evidence="1">
    <location>
        <begin position="37"/>
        <end position="58"/>
    </location>
</feature>
<dbReference type="OrthoDB" id="8779153at2"/>
<dbReference type="eggNOG" id="ENOG5032YMP">
    <property type="taxonomic scope" value="Bacteria"/>
</dbReference>
<dbReference type="GO" id="GO:0005506">
    <property type="term" value="F:iron ion binding"/>
    <property type="evidence" value="ECO:0007669"/>
    <property type="project" value="UniProtKB-UniRule"/>
</dbReference>
<keyword evidence="2" id="KW-0503">Monooxygenase</keyword>
<feature type="binding site" evidence="1">
    <location>
        <position position="111"/>
    </location>
    <ligand>
        <name>Fe cation</name>
        <dbReference type="ChEBI" id="CHEBI:24875"/>
    </ligand>
</feature>
<feature type="binding site" evidence="1">
    <location>
        <position position="55"/>
    </location>
    <ligand>
        <name>Fe cation</name>
        <dbReference type="ChEBI" id="CHEBI:24875"/>
    </ligand>
</feature>
<comment type="catalytic activity">
    <reaction evidence="1">
        <text>all-trans-beta-carotene + O2 = 2 all-trans-retinal</text>
        <dbReference type="Rhea" id="RHEA:32887"/>
        <dbReference type="ChEBI" id="CHEBI:15379"/>
        <dbReference type="ChEBI" id="CHEBI:17579"/>
        <dbReference type="ChEBI" id="CHEBI:17898"/>
        <dbReference type="EC" id="1.13.11.63"/>
    </reaction>
</comment>
<protein>
    <recommendedName>
        <fullName evidence="1">Probable beta-carotene 15,15'-dioxygenase</fullName>
        <ecNumber evidence="1">1.13.11.63</ecNumber>
    </recommendedName>
</protein>
<dbReference type="GO" id="GO:0003834">
    <property type="term" value="F:beta-carotene 15,15'-dioxygenase activity"/>
    <property type="evidence" value="ECO:0007669"/>
    <property type="project" value="UniProtKB-EC"/>
</dbReference>
<feature type="transmembrane region" description="Helical" evidence="1">
    <location>
        <begin position="79"/>
        <end position="110"/>
    </location>
</feature>
<keyword evidence="1" id="KW-1133">Transmembrane helix</keyword>
<dbReference type="GO" id="GO:0016121">
    <property type="term" value="P:carotene catabolic process"/>
    <property type="evidence" value="ECO:0007669"/>
    <property type="project" value="UniProtKB-UniRule"/>
</dbReference>
<feature type="transmembrane region" description="Helical" evidence="1">
    <location>
        <begin position="195"/>
        <end position="216"/>
    </location>
</feature>
<feature type="transmembrane region" description="Helical" evidence="1">
    <location>
        <begin position="159"/>
        <end position="183"/>
    </location>
</feature>
<keyword evidence="1" id="KW-0408">Iron</keyword>
<name>F6DAK6_THICA</name>
<reference evidence="2 3" key="1">
    <citation type="submission" date="2011-05" db="EMBL/GenBank/DDBJ databases">
        <title>Complete sequence of Thioalkalimicrobium cyclicum ALM1.</title>
        <authorList>
            <consortium name="US DOE Joint Genome Institute"/>
            <person name="Lucas S."/>
            <person name="Han J."/>
            <person name="Lapidus A."/>
            <person name="Cheng J.-F."/>
            <person name="Goodwin L."/>
            <person name="Pitluck S."/>
            <person name="Peters L."/>
            <person name="Mikhailova N."/>
            <person name="Davenport K."/>
            <person name="Han C."/>
            <person name="Tapia R."/>
            <person name="Land M."/>
            <person name="Hauser L."/>
            <person name="Kyrpides N."/>
            <person name="Ivanova N."/>
            <person name="Pagani I."/>
            <person name="Kappler U."/>
            <person name="Woyke T."/>
        </authorList>
    </citation>
    <scope>NUCLEOTIDE SEQUENCE [LARGE SCALE GENOMIC DNA]</scope>
    <source>
        <strain evidence="3">DSM 14477 / JCM 11371 / ALM1</strain>
    </source>
</reference>
<evidence type="ECO:0000256" key="1">
    <source>
        <dbReference type="HAMAP-Rule" id="MF_02093"/>
    </source>
</evidence>
<dbReference type="KEGG" id="tcy:Thicy_1504"/>
<feature type="binding site" evidence="1">
    <location>
        <position position="217"/>
    </location>
    <ligand>
        <name>Fe cation</name>
        <dbReference type="ChEBI" id="CHEBI:24875"/>
    </ligand>
</feature>
<dbReference type="AlphaFoldDB" id="F6DAK6"/>
<dbReference type="HOGENOM" id="CLU_068196_1_0_6"/>
<keyword evidence="3" id="KW-1185">Reference proteome</keyword>
<sequence>MTNHFYTHADRLQSFGFTLVALLVAGLLKLQPDLLPITWQIALLAVLVIALGLPHGALDPWLAEQIGIHNTLRQKALFAIGYLLISVAVVAIWWVMPVISLLVFLIISAWHFSGDWEQSLNRPLRLGLGVLLLLMPIGFHPEEVARLFSHLSGEGGGALAYTLAIDPFVLAGIMLLIIMVALFQKQWRTAAESAALLILAYSAPPLLYFIVYFCLLHSPRHLLGIYQHAGQAQYAKLTKMLVLYTLATLLLLGVLAWYWSDLSIEALVLRLVFIGLAALTVPHMMLVALQHIKQSTKTA</sequence>
<gene>
    <name evidence="2" type="ordered locus">Thicy_1504</name>
</gene>
<accession>F6DAK6</accession>
<keyword evidence="1" id="KW-0472">Membrane</keyword>
<dbReference type="GO" id="GO:0010436">
    <property type="term" value="F:carotenoid dioxygenase activity"/>
    <property type="evidence" value="ECO:0007669"/>
    <property type="project" value="UniProtKB-UniRule"/>
</dbReference>
<keyword evidence="1" id="KW-0812">Transmembrane</keyword>
<keyword evidence="1" id="KW-0560">Oxidoreductase</keyword>
<keyword evidence="1" id="KW-1003">Cell membrane</keyword>
<dbReference type="NCBIfam" id="TIGR03753">
    <property type="entry name" value="blh_monoox"/>
    <property type="match status" value="1"/>
</dbReference>
<dbReference type="GO" id="GO:0004497">
    <property type="term" value="F:monooxygenase activity"/>
    <property type="evidence" value="ECO:0007669"/>
    <property type="project" value="UniProtKB-KW"/>
</dbReference>
<dbReference type="STRING" id="717773.Thicy_1504"/>
<evidence type="ECO:0000313" key="2">
    <source>
        <dbReference type="EMBL" id="AEG32262.1"/>
    </source>
</evidence>
<dbReference type="InterPro" id="IPR022270">
    <property type="entry name" value="Blh_diox"/>
</dbReference>
<dbReference type="RefSeq" id="WP_013836037.1">
    <property type="nucleotide sequence ID" value="NC_015581.1"/>
</dbReference>
<keyword evidence="1" id="KW-0479">Metal-binding</keyword>
<feature type="transmembrane region" description="Helical" evidence="1">
    <location>
        <begin position="237"/>
        <end position="259"/>
    </location>
</feature>
<proteinExistence type="inferred from homology"/>
<dbReference type="Pfam" id="PF15461">
    <property type="entry name" value="BCD"/>
    <property type="match status" value="1"/>
</dbReference>
<comment type="similarity">
    <text evidence="1">Belongs to the Brp/Blh beta-carotene diooxygenase family.</text>
</comment>
<comment type="subcellular location">
    <subcellularLocation>
        <location evidence="1">Cell membrane</location>
        <topology evidence="1">Multi-pass membrane protein</topology>
    </subcellularLocation>
</comment>
<comment type="cofactor">
    <cofactor evidence="1">
        <name>Fe(2+)</name>
        <dbReference type="ChEBI" id="CHEBI:29033"/>
    </cofactor>
</comment>
<keyword evidence="1" id="KW-0223">Dioxygenase</keyword>
<dbReference type="GO" id="GO:0005886">
    <property type="term" value="C:plasma membrane"/>
    <property type="evidence" value="ECO:0007669"/>
    <property type="project" value="UniProtKB-SubCell"/>
</dbReference>
<feature type="transmembrane region" description="Helical" evidence="1">
    <location>
        <begin position="271"/>
        <end position="289"/>
    </location>
</feature>
<comment type="function">
    <text evidence="1">Catalyzes the cleavage of beta-carotene at its central double bond (15,15') to yield two molecules of all-trans-retinal.</text>
</comment>
<evidence type="ECO:0000313" key="3">
    <source>
        <dbReference type="Proteomes" id="UP000009232"/>
    </source>
</evidence>
<dbReference type="Proteomes" id="UP000009232">
    <property type="component" value="Chromosome"/>
</dbReference>
<dbReference type="HAMAP" id="MF_02093">
    <property type="entry name" value="Beta_carotene_diox"/>
    <property type="match status" value="1"/>
</dbReference>
<dbReference type="EMBL" id="CP002776">
    <property type="protein sequence ID" value="AEG32262.1"/>
    <property type="molecule type" value="Genomic_DNA"/>
</dbReference>
<feature type="binding site" evidence="1">
    <location>
        <position position="221"/>
    </location>
    <ligand>
        <name>Fe cation</name>
        <dbReference type="ChEBI" id="CHEBI:24875"/>
    </ligand>
</feature>
<feature type="transmembrane region" description="Helical" evidence="1">
    <location>
        <begin position="12"/>
        <end position="31"/>
    </location>
</feature>
<organism evidence="2 3">
    <name type="scientific">Thiomicrospira cyclica (strain DSM 14477 / JCM 11371 / ALM1)</name>
    <name type="common">Thioalkalimicrobium cyclicum</name>
    <dbReference type="NCBI Taxonomy" id="717773"/>
    <lineage>
        <taxon>Bacteria</taxon>
        <taxon>Pseudomonadati</taxon>
        <taxon>Pseudomonadota</taxon>
        <taxon>Gammaproteobacteria</taxon>
        <taxon>Thiotrichales</taxon>
        <taxon>Piscirickettsiaceae</taxon>
        <taxon>Thiomicrospira</taxon>
    </lineage>
</organism>
<dbReference type="EC" id="1.13.11.63" evidence="1"/>